<protein>
    <submittedName>
        <fullName evidence="3">MaoC family dehydratase</fullName>
    </submittedName>
</protein>
<evidence type="ECO:0000313" key="4">
    <source>
        <dbReference type="Proteomes" id="UP001595975"/>
    </source>
</evidence>
<gene>
    <name evidence="3" type="ORF">ACFP3U_12020</name>
</gene>
<evidence type="ECO:0000313" key="3">
    <source>
        <dbReference type="EMBL" id="MFC5663708.1"/>
    </source>
</evidence>
<evidence type="ECO:0000259" key="2">
    <source>
        <dbReference type="Pfam" id="PF01575"/>
    </source>
</evidence>
<accession>A0ABW0X1P4</accession>
<dbReference type="InterPro" id="IPR029069">
    <property type="entry name" value="HotDog_dom_sf"/>
</dbReference>
<dbReference type="EMBL" id="JBHSOF010000011">
    <property type="protein sequence ID" value="MFC5663708.1"/>
    <property type="molecule type" value="Genomic_DNA"/>
</dbReference>
<dbReference type="SUPFAM" id="SSF54637">
    <property type="entry name" value="Thioesterase/thiol ester dehydrase-isomerase"/>
    <property type="match status" value="1"/>
</dbReference>
<dbReference type="InterPro" id="IPR002539">
    <property type="entry name" value="MaoC-like_dom"/>
</dbReference>
<organism evidence="3 4">
    <name type="scientific">Kitasatospora misakiensis</name>
    <dbReference type="NCBI Taxonomy" id="67330"/>
    <lineage>
        <taxon>Bacteria</taxon>
        <taxon>Bacillati</taxon>
        <taxon>Actinomycetota</taxon>
        <taxon>Actinomycetes</taxon>
        <taxon>Kitasatosporales</taxon>
        <taxon>Streptomycetaceae</taxon>
        <taxon>Kitasatospora</taxon>
    </lineage>
</organism>
<reference evidence="4" key="1">
    <citation type="journal article" date="2019" name="Int. J. Syst. Evol. Microbiol.">
        <title>The Global Catalogue of Microorganisms (GCM) 10K type strain sequencing project: providing services to taxonomists for standard genome sequencing and annotation.</title>
        <authorList>
            <consortium name="The Broad Institute Genomics Platform"/>
            <consortium name="The Broad Institute Genome Sequencing Center for Infectious Disease"/>
            <person name="Wu L."/>
            <person name="Ma J."/>
        </authorList>
    </citation>
    <scope>NUCLEOTIDE SEQUENCE [LARGE SCALE GENOMIC DNA]</scope>
    <source>
        <strain evidence="4">CGMCC 4.1437</strain>
    </source>
</reference>
<dbReference type="Proteomes" id="UP001595975">
    <property type="component" value="Unassembled WGS sequence"/>
</dbReference>
<proteinExistence type="inferred from homology"/>
<dbReference type="RefSeq" id="WP_380225377.1">
    <property type="nucleotide sequence ID" value="NZ_JBHSOF010000011.1"/>
</dbReference>
<dbReference type="Pfam" id="PF01575">
    <property type="entry name" value="MaoC_dehydratas"/>
    <property type="match status" value="1"/>
</dbReference>
<evidence type="ECO:0000256" key="1">
    <source>
        <dbReference type="ARBA" id="ARBA00005254"/>
    </source>
</evidence>
<sequence length="153" mass="16623">MRYAEDFTPGDTFDLGTVEVTAERLLAFAADFDPQAFHLDEALGHELGFGGLIASGWHTAAMFQRLYVDGLLSGAAVAASPGVDELRWLSPVRPGDVLRGTATVVGEPGLSLSRPDCSLLRHRCELTDAAGRPVFRMTLHVLFRKRPREEATA</sequence>
<name>A0ABW0X1P4_9ACTN</name>
<keyword evidence="4" id="KW-1185">Reference proteome</keyword>
<comment type="caution">
    <text evidence="3">The sequence shown here is derived from an EMBL/GenBank/DDBJ whole genome shotgun (WGS) entry which is preliminary data.</text>
</comment>
<dbReference type="CDD" id="cd03454">
    <property type="entry name" value="YdeM"/>
    <property type="match status" value="1"/>
</dbReference>
<comment type="similarity">
    <text evidence="1">Belongs to the enoyl-CoA hydratase/isomerase family.</text>
</comment>
<feature type="domain" description="MaoC-like" evidence="2">
    <location>
        <begin position="9"/>
        <end position="106"/>
    </location>
</feature>
<dbReference type="Gene3D" id="3.10.129.10">
    <property type="entry name" value="Hotdog Thioesterase"/>
    <property type="match status" value="1"/>
</dbReference>